<evidence type="ECO:0000313" key="3">
    <source>
        <dbReference type="EMBL" id="AAX09114.1"/>
    </source>
</evidence>
<reference evidence="19 20" key="2">
    <citation type="journal article" date="2005" name="Virology">
        <title>Virulence differences between monkeypox virus isolates from West Africa and the Congo basin.</title>
        <authorList>
            <person name="Chen N."/>
            <person name="Li G."/>
            <person name="Liszewski M.K."/>
            <person name="Atkinson J.P."/>
            <person name="Jahrling P.B."/>
            <person name="Feng Z."/>
            <person name="Schriewer J."/>
            <person name="Buck C."/>
            <person name="Wang C."/>
            <person name="Lefkowitz E.J."/>
            <person name="Esposito J.J."/>
            <person name="Harms T."/>
            <person name="Damon I.K."/>
            <person name="Roper R.L."/>
            <person name="Upton C."/>
            <person name="Buller R.M."/>
        </authorList>
    </citation>
    <scope>NUCLEOTIDE SEQUENCE [LARGE SCALE GENOMIC DNA]</scope>
    <source>
        <strain evidence="3">COP-58</strain>
        <strain evidence="1">MPXV-WRAIR7-61</strain>
        <strain evidence="2">Sierra Leone</strain>
    </source>
</reference>
<organism evidence="10 16">
    <name type="scientific">Monkeypox virus</name>
    <name type="common">MPXV</name>
    <dbReference type="NCBI Taxonomy" id="10244"/>
    <lineage>
        <taxon>Viruses</taxon>
        <taxon>Varidnaviria</taxon>
        <taxon>Bamfordvirae</taxon>
        <taxon>Nucleocytoviricota</taxon>
        <taxon>Pokkesviricetes</taxon>
        <taxon>Chitovirales</taxon>
        <taxon>Poxviridae</taxon>
        <taxon>Chordopoxvirinae</taxon>
        <taxon>Orthopoxvirus</taxon>
        <taxon>Orthopoxvirus monkeypox</taxon>
    </lineage>
</organism>
<protein>
    <submittedName>
        <fullName evidence="13">Interferon antagonist C7</fullName>
    </submittedName>
    <submittedName>
        <fullName evidence="3">MPXV-COP-013</fullName>
    </submittedName>
    <submittedName>
        <fullName evidence="2">MPXV-SL-013</fullName>
    </submittedName>
    <submittedName>
        <fullName evidence="1">MPXV-WRAIR013</fullName>
    </submittedName>
</protein>
<dbReference type="EMBL" id="AY603973">
    <property type="protein sequence ID" value="AAU01223.1"/>
    <property type="molecule type" value="Genomic_DNA"/>
</dbReference>
<dbReference type="EMBL" id="MG693724">
    <property type="protein sequence ID" value="AUW64259.1"/>
    <property type="molecule type" value="Genomic_DNA"/>
</dbReference>
<dbReference type="PIRSF" id="PIRSF003779">
    <property type="entry name" value="VAC_C7L"/>
    <property type="match status" value="1"/>
</dbReference>
<evidence type="ECO:0000313" key="5">
    <source>
        <dbReference type="EMBL" id="AAY97415.1"/>
    </source>
</evidence>
<dbReference type="EMBL" id="AY753185">
    <property type="protein sequence ID" value="AAX09114.1"/>
    <property type="molecule type" value="Genomic_DNA"/>
</dbReference>
<evidence type="ECO:0000313" key="20">
    <source>
        <dbReference type="Proteomes" id="UP000149280"/>
    </source>
</evidence>
<evidence type="ECO:0000313" key="1">
    <source>
        <dbReference type="EMBL" id="AAU01223.1"/>
    </source>
</evidence>
<organismHost>
    <name type="scientific">Cynomys leucurus</name>
    <name type="common">White-tailed prairie dog</name>
    <dbReference type="NCBI Taxonomy" id="99825"/>
</organismHost>
<sequence>MKSKLLLIPSVLVHQFSMGIQHEFDIIINGDIALRNLQLHRGDNYGCKLKIISNDYKKLKLRFIIRPDWSEIDEVKGLTVFANNYAVKVNKVDYTFYYVIYEAVIHLYNKKTEILIYSDDENELFKHYYPYISLNMISKKYKVKEENYSSPYIEHPLIPYRDYESMD</sequence>
<dbReference type="EMBL" id="DQ011153">
    <property type="protein sequence ID" value="AAY96815.1"/>
    <property type="molecule type" value="Genomic_DNA"/>
</dbReference>
<organismHost>
    <name type="scientific">Mus musculus</name>
    <name type="common">Mouse</name>
    <dbReference type="NCBI Taxonomy" id="10090"/>
</organismHost>
<dbReference type="EMBL" id="MN648051">
    <property type="protein sequence ID" value="QGQ59738.1"/>
    <property type="molecule type" value="Genomic_DNA"/>
</dbReference>
<reference evidence="14 15" key="3">
    <citation type="journal article" date="2015" name="Viruses">
        <title>A phylogeographic investigation of african monkeypox.</title>
        <authorList>
            <person name="Nakazawa Y."/>
            <person name="Mauldin M.R."/>
            <person name="Emerson G.L."/>
            <person name="Reynolds M.G."/>
            <person name="Lash R.R."/>
            <person name="Gao J."/>
            <person name="Zhao H."/>
            <person name="Li Y."/>
            <person name="Muyembe J.J."/>
            <person name="Kingebeni P.M."/>
            <person name="Wemakoy O."/>
            <person name="Malekani J."/>
            <person name="Karem K.L."/>
            <person name="Damon I.K."/>
            <person name="Carroll D.S."/>
        </authorList>
    </citation>
    <scope>NUCLEOTIDE SEQUENCE [LARGE SCALE GENOMIC DNA]</scope>
    <source>
        <strain evidence="10">Nigeria-SE-1971</strain>
        <strain evidence="9">PCH</strain>
        <strain evidence="7">UTC</strain>
        <strain evidence="8">W-Nigeria</strain>
    </source>
</reference>
<dbReference type="EMBL" id="AY741551">
    <property type="protein sequence ID" value="AAW67771.1"/>
    <property type="molecule type" value="Genomic_DNA"/>
</dbReference>
<dbReference type="EMBL" id="MG693723">
    <property type="protein sequence ID" value="AUW64100.1"/>
    <property type="molecule type" value="Genomic_DNA"/>
</dbReference>
<dbReference type="Proteomes" id="UP000117246">
    <property type="component" value="Segment"/>
</dbReference>
<dbReference type="EMBL" id="KJ642615">
    <property type="protein sequence ID" value="AIE40631.1"/>
    <property type="molecule type" value="Genomic_DNA"/>
</dbReference>
<dbReference type="Proteomes" id="UP000127566">
    <property type="component" value="Genome"/>
</dbReference>
<dbReference type="Proteomes" id="UP000318642">
    <property type="component" value="Segment"/>
</dbReference>
<organismHost>
    <name type="scientific">Cynomys gunnisoni</name>
    <name type="common">Gunnison's prairie dog</name>
    <name type="synonym">Spermophilus gunnisoni</name>
    <dbReference type="NCBI Taxonomy" id="45479"/>
</organismHost>
<dbReference type="EMBL" id="KJ642616">
    <property type="protein sequence ID" value="AIE40809.1"/>
    <property type="molecule type" value="Genomic_DNA"/>
</dbReference>
<dbReference type="Proteomes" id="UP000151594">
    <property type="component" value="Segment"/>
</dbReference>
<dbReference type="SMR" id="A0A0F6N9P9"/>
<evidence type="ECO:0000313" key="17">
    <source>
        <dbReference type="Proteomes" id="UP000127566"/>
    </source>
</evidence>
<evidence type="ECO:0000313" key="14">
    <source>
        <dbReference type="Proteomes" id="UP000104730"/>
    </source>
</evidence>
<reference evidence="17 18" key="1">
    <citation type="journal article" date="2005" name="J. Gen. Virol.">
        <title>A tale of two clades: monkeypox viruses.</title>
        <authorList>
            <person name="Likos A.M."/>
            <person name="Sammons S.A."/>
            <person name="Olson V.A."/>
            <person name="Frace A.M."/>
            <person name="Li Y."/>
            <person name="Olsen-Rasmussen M."/>
            <person name="Davidson W."/>
            <person name="Galloway R."/>
            <person name="Khristova M.L."/>
            <person name="Reynolds M.G."/>
            <person name="Zhao H."/>
            <person name="Carroll D.S."/>
            <person name="Curns A."/>
            <person name="Formenty P."/>
            <person name="Esposito J.J."/>
            <person name="Regnery R.L."/>
            <person name="Damon I.K."/>
        </authorList>
    </citation>
    <scope>NUCLEOTIDE SEQUENCE [LARGE SCALE GENOMIC DNA]</scope>
    <source>
        <strain evidence="5">Liberia_1970_184</strain>
        <strain evidence="6">USA_2003_039</strain>
        <strain evidence="4">USA_2003_044</strain>
    </source>
</reference>
<dbReference type="Proteomes" id="UP000149280">
    <property type="component" value="Segment"/>
</dbReference>
<dbReference type="Pfam" id="PF03287">
    <property type="entry name" value="Pox_C7_F8A"/>
    <property type="match status" value="1"/>
</dbReference>
<evidence type="ECO:0000313" key="9">
    <source>
        <dbReference type="EMBL" id="AIE40809.1"/>
    </source>
</evidence>
<dbReference type="EMBL" id="KJ642614">
    <property type="protein sequence ID" value="AIE40455.1"/>
    <property type="molecule type" value="Genomic_DNA"/>
</dbReference>
<evidence type="ECO:0000313" key="2">
    <source>
        <dbReference type="EMBL" id="AAW67771.1"/>
    </source>
</evidence>
<organismHost>
    <name type="scientific">Gliridae</name>
    <name type="common">dormice</name>
    <dbReference type="NCBI Taxonomy" id="30650"/>
</organismHost>
<reference evidence="11" key="4">
    <citation type="journal article" date="2018" name="Lancet Infect. Dis.">
        <title>Genomic characterisation of human monkeypox virus in Nigeria.</title>
        <authorList>
            <person name="Faye O."/>
            <person name="Pratt C.B."/>
            <person name="Faye M."/>
            <person name="Fall G."/>
            <person name="Chitty J.A."/>
            <person name="Diagne M.M."/>
            <person name="Wiley M.R."/>
            <person name="Yinka-Ogunleye A.F."/>
            <person name="Aruna S."/>
            <person name="Etebu E.N."/>
            <person name="Aworabhi N."/>
            <person name="Ogoina D."/>
            <person name="Numbere W."/>
            <person name="Mba N."/>
            <person name="Palacios G."/>
            <person name="Sall A.A."/>
            <person name="Ihekweazu C."/>
        </authorList>
    </citation>
    <scope>NUCLEOTIDE SEQUENCE [LARGE SCALE GENOMIC DNA]</scope>
    <source>
        <strain evidence="11">MPXV_Nig_2017_297957</strain>
        <strain evidence="12">MPXV_Nig_2017_298464</strain>
    </source>
</reference>
<evidence type="ECO:0000313" key="21">
    <source>
        <dbReference type="Proteomes" id="UP000424348"/>
    </source>
</evidence>
<dbReference type="Proteomes" id="UP000117086">
    <property type="component" value="Segment"/>
</dbReference>
<evidence type="ECO:0000313" key="6">
    <source>
        <dbReference type="EMBL" id="AAY97613.1"/>
    </source>
</evidence>
<organismHost>
    <name type="scientific">Homo sapiens</name>
    <name type="common">Human</name>
    <dbReference type="NCBI Taxonomy" id="9606"/>
</organismHost>
<proteinExistence type="predicted"/>
<evidence type="ECO:0000313" key="11">
    <source>
        <dbReference type="EMBL" id="AUW64100.1"/>
    </source>
</evidence>
<organismHost>
    <name type="scientific">Cynomys ludovicianus</name>
    <name type="common">Black-tailed prairie dog</name>
    <dbReference type="NCBI Taxonomy" id="45480"/>
</organismHost>
<dbReference type="EMBL" id="KJ642617">
    <property type="protein sequence ID" value="AIE40985.1"/>
    <property type="molecule type" value="Genomic_DNA"/>
</dbReference>
<reference evidence="13 21" key="5">
    <citation type="submission" date="2019-11" db="EMBL/GenBank/DDBJ databases">
        <authorList>
            <person name="Cohen Gihon I."/>
            <person name="Israeli O."/>
            <person name="Shifman O."/>
            <person name="Erez N."/>
            <person name="Melamed S."/>
            <person name="Paran N."/>
            <person name="Beth-Din A."/>
            <person name="Zvi A."/>
        </authorList>
    </citation>
    <scope>NUCLEOTIDE SEQUENCE [LARGE SCALE GENOMIC DNA]</scope>
    <source>
        <strain evidence="13 21">Israel_2018</strain>
    </source>
</reference>
<dbReference type="Proteomes" id="UP000318069">
    <property type="component" value="Segment"/>
</dbReference>
<evidence type="ECO:0000313" key="4">
    <source>
        <dbReference type="EMBL" id="AAY96815.1"/>
    </source>
</evidence>
<name>A0A0F6N9P9_MONPV</name>
<dbReference type="Proteomes" id="UP000143949">
    <property type="component" value="Segment"/>
</dbReference>
<organismHost>
    <name type="scientific">Cynomys mexicanus</name>
    <name type="common">Mexican prairie dog</name>
    <dbReference type="NCBI Taxonomy" id="99826"/>
</organismHost>
<organismHost>
    <name type="scientific">Heliosciurus ruwenzorii</name>
    <name type="common">Ruwenzori sun squirrel</name>
    <dbReference type="NCBI Taxonomy" id="226685"/>
</organismHost>
<dbReference type="InterPro" id="IPR004967">
    <property type="entry name" value="Poxvirus_C7/F8A"/>
</dbReference>
<evidence type="ECO:0000313" key="13">
    <source>
        <dbReference type="EMBL" id="QGQ59738.1"/>
    </source>
</evidence>
<dbReference type="GO" id="GO:0016032">
    <property type="term" value="P:viral process"/>
    <property type="evidence" value="ECO:0007669"/>
    <property type="project" value="InterPro"/>
</dbReference>
<accession>A0A0F6N9P9</accession>
<evidence type="ECO:0000313" key="8">
    <source>
        <dbReference type="EMBL" id="AIE40631.1"/>
    </source>
</evidence>
<dbReference type="Proteomes" id="UP000424348">
    <property type="component" value="Genome"/>
</dbReference>
<evidence type="ECO:0000313" key="18">
    <source>
        <dbReference type="Proteomes" id="UP000141425"/>
    </source>
</evidence>
<evidence type="ECO:0000313" key="16">
    <source>
        <dbReference type="Proteomes" id="UP000117246"/>
    </source>
</evidence>
<dbReference type="Proteomes" id="UP000141425">
    <property type="component" value="Segment"/>
</dbReference>
<dbReference type="EMBL" id="DQ011157">
    <property type="protein sequence ID" value="AAY97613.1"/>
    <property type="molecule type" value="Genomic_DNA"/>
</dbReference>
<gene>
    <name evidence="3" type="ORF">MPXV-COP-013</name>
    <name evidence="10" type="ORF">MPXV-Nig_SEV71_2_82-011</name>
    <name evidence="9" type="ORF">MPXV-PCH-013</name>
    <name evidence="2" type="ORF">MPXV-SL-013</name>
    <name evidence="7" type="ORF">MPXV-UTC-007</name>
    <name evidence="8" type="ORF">MPXV-W_Nigeria-011</name>
    <name evidence="1" type="ORF">MPXV-WRAIR013</name>
    <name evidence="11" type="ORF">MPXV297957_007</name>
    <name evidence="12" type="ORF">MPXV298464_004</name>
    <name evidence="5" type="ORF">MPXV_LIB1970_184_018</name>
    <name evidence="6" type="ORF">MPXV_USA2003_039_018</name>
    <name evidence="4" type="ORF">MPXV_USA2003_044_018</name>
    <name evidence="13" type="ORF">PDLMKLCO_00018</name>
</gene>
<dbReference type="Proteomes" id="UP000104730">
    <property type="component" value="Segment"/>
</dbReference>
<dbReference type="Proteomes" id="UP000172985">
    <property type="component" value="Segment"/>
</dbReference>
<organismHost>
    <name type="scientific">Cynomys parvidens</name>
    <name type="common">Utah prairie dog</name>
    <dbReference type="NCBI Taxonomy" id="99827"/>
</organismHost>
<dbReference type="EMBL" id="DQ011156">
    <property type="protein sequence ID" value="AAY97415.1"/>
    <property type="molecule type" value="Genomic_DNA"/>
</dbReference>
<evidence type="ECO:0000313" key="19">
    <source>
        <dbReference type="Proteomes" id="UP000143949"/>
    </source>
</evidence>
<evidence type="ECO:0000313" key="10">
    <source>
        <dbReference type="EMBL" id="AIE40985.1"/>
    </source>
</evidence>
<evidence type="ECO:0000313" key="7">
    <source>
        <dbReference type="EMBL" id="AIE40455.1"/>
    </source>
</evidence>
<evidence type="ECO:0000313" key="15">
    <source>
        <dbReference type="Proteomes" id="UP000117086"/>
    </source>
</evidence>
<dbReference type="Proteomes" id="UP000154371">
    <property type="component" value="Segment"/>
</dbReference>
<evidence type="ECO:0000313" key="12">
    <source>
        <dbReference type="EMBL" id="AUW64259.1"/>
    </source>
</evidence>